<name>A0A7W9J691_9ACTN</name>
<accession>A0A7W9J691</accession>
<organism evidence="3 4">
    <name type="scientific">Kribbella italica</name>
    <dbReference type="NCBI Taxonomy" id="1540520"/>
    <lineage>
        <taxon>Bacteria</taxon>
        <taxon>Bacillati</taxon>
        <taxon>Actinomycetota</taxon>
        <taxon>Actinomycetes</taxon>
        <taxon>Propionibacteriales</taxon>
        <taxon>Kribbellaceae</taxon>
        <taxon>Kribbella</taxon>
    </lineage>
</organism>
<dbReference type="Pfam" id="PF01740">
    <property type="entry name" value="STAS"/>
    <property type="match status" value="1"/>
</dbReference>
<gene>
    <name evidence="3" type="ORF">HDA39_002606</name>
</gene>
<feature type="region of interest" description="Disordered" evidence="1">
    <location>
        <begin position="113"/>
        <end position="132"/>
    </location>
</feature>
<dbReference type="Gene3D" id="3.30.750.24">
    <property type="entry name" value="STAS domain"/>
    <property type="match status" value="1"/>
</dbReference>
<dbReference type="CDD" id="cd07043">
    <property type="entry name" value="STAS_anti-anti-sigma_factors"/>
    <property type="match status" value="1"/>
</dbReference>
<reference evidence="3 4" key="1">
    <citation type="submission" date="2020-08" db="EMBL/GenBank/DDBJ databases">
        <title>Sequencing the genomes of 1000 actinobacteria strains.</title>
        <authorList>
            <person name="Klenk H.-P."/>
        </authorList>
    </citation>
    <scope>NUCLEOTIDE SEQUENCE [LARGE SCALE GENOMIC DNA]</scope>
    <source>
        <strain evidence="3 4">DSM 28967</strain>
    </source>
</reference>
<dbReference type="RefSeq" id="WP_184795462.1">
    <property type="nucleotide sequence ID" value="NZ_JACHMY010000001.1"/>
</dbReference>
<dbReference type="InterPro" id="IPR036513">
    <property type="entry name" value="STAS_dom_sf"/>
</dbReference>
<dbReference type="PROSITE" id="PS50801">
    <property type="entry name" value="STAS"/>
    <property type="match status" value="1"/>
</dbReference>
<keyword evidence="4" id="KW-1185">Reference proteome</keyword>
<feature type="domain" description="STAS" evidence="2">
    <location>
        <begin position="16"/>
        <end position="108"/>
    </location>
</feature>
<dbReference type="Proteomes" id="UP000549971">
    <property type="component" value="Unassembled WGS sequence"/>
</dbReference>
<feature type="compositionally biased region" description="Low complexity" evidence="1">
    <location>
        <begin position="113"/>
        <end position="123"/>
    </location>
</feature>
<protein>
    <submittedName>
        <fullName evidence="3">Anti-anti-sigma regulatory factor</fullName>
    </submittedName>
</protein>
<dbReference type="SUPFAM" id="SSF52091">
    <property type="entry name" value="SpoIIaa-like"/>
    <property type="match status" value="1"/>
</dbReference>
<sequence length="132" mass="14038">MAVQKQVTGDTRQQTPQITVQVADGMIVVAATGRIGRFVAAELRDDLLQIWPACAGILAVDLSACTYLSVDAVRTLQEIWRRPTRAGGELRVLANHPDVVTALDDANIPRIRASGSSARRGSPFATSTAAPS</sequence>
<evidence type="ECO:0000256" key="1">
    <source>
        <dbReference type="SAM" id="MobiDB-lite"/>
    </source>
</evidence>
<evidence type="ECO:0000313" key="4">
    <source>
        <dbReference type="Proteomes" id="UP000549971"/>
    </source>
</evidence>
<proteinExistence type="predicted"/>
<evidence type="ECO:0000313" key="3">
    <source>
        <dbReference type="EMBL" id="MBB5835872.1"/>
    </source>
</evidence>
<dbReference type="AlphaFoldDB" id="A0A7W9J691"/>
<comment type="caution">
    <text evidence="3">The sequence shown here is derived from an EMBL/GenBank/DDBJ whole genome shotgun (WGS) entry which is preliminary data.</text>
</comment>
<dbReference type="EMBL" id="JACHMY010000001">
    <property type="protein sequence ID" value="MBB5835872.1"/>
    <property type="molecule type" value="Genomic_DNA"/>
</dbReference>
<evidence type="ECO:0000259" key="2">
    <source>
        <dbReference type="PROSITE" id="PS50801"/>
    </source>
</evidence>
<dbReference type="InterPro" id="IPR002645">
    <property type="entry name" value="STAS_dom"/>
</dbReference>